<name>A0A8T3BWW6_DENNO</name>
<proteinExistence type="predicted"/>
<evidence type="ECO:0000313" key="2">
    <source>
        <dbReference type="Proteomes" id="UP000829196"/>
    </source>
</evidence>
<keyword evidence="2" id="KW-1185">Reference proteome</keyword>
<protein>
    <submittedName>
        <fullName evidence="1">Uncharacterized protein</fullName>
    </submittedName>
</protein>
<dbReference type="AlphaFoldDB" id="A0A8T3BWW6"/>
<comment type="caution">
    <text evidence="1">The sequence shown here is derived from an EMBL/GenBank/DDBJ whole genome shotgun (WGS) entry which is preliminary data.</text>
</comment>
<reference evidence="1" key="1">
    <citation type="journal article" date="2022" name="Front. Genet.">
        <title>Chromosome-Scale Assembly of the Dendrobium nobile Genome Provides Insights Into the Molecular Mechanism of the Biosynthesis of the Medicinal Active Ingredient of Dendrobium.</title>
        <authorList>
            <person name="Xu Q."/>
            <person name="Niu S.-C."/>
            <person name="Li K.-L."/>
            <person name="Zheng P.-J."/>
            <person name="Zhang X.-J."/>
            <person name="Jia Y."/>
            <person name="Liu Y."/>
            <person name="Niu Y.-X."/>
            <person name="Yu L.-H."/>
            <person name="Chen D.-F."/>
            <person name="Zhang G.-Q."/>
        </authorList>
    </citation>
    <scope>NUCLEOTIDE SEQUENCE</scope>
    <source>
        <tissue evidence="1">Leaf</tissue>
    </source>
</reference>
<dbReference type="EMBL" id="JAGYWB010000005">
    <property type="protein sequence ID" value="KAI0523464.1"/>
    <property type="molecule type" value="Genomic_DNA"/>
</dbReference>
<evidence type="ECO:0000313" key="1">
    <source>
        <dbReference type="EMBL" id="KAI0523464.1"/>
    </source>
</evidence>
<organism evidence="1 2">
    <name type="scientific">Dendrobium nobile</name>
    <name type="common">Orchid</name>
    <dbReference type="NCBI Taxonomy" id="94219"/>
    <lineage>
        <taxon>Eukaryota</taxon>
        <taxon>Viridiplantae</taxon>
        <taxon>Streptophyta</taxon>
        <taxon>Embryophyta</taxon>
        <taxon>Tracheophyta</taxon>
        <taxon>Spermatophyta</taxon>
        <taxon>Magnoliopsida</taxon>
        <taxon>Liliopsida</taxon>
        <taxon>Asparagales</taxon>
        <taxon>Orchidaceae</taxon>
        <taxon>Epidendroideae</taxon>
        <taxon>Malaxideae</taxon>
        <taxon>Dendrobiinae</taxon>
        <taxon>Dendrobium</taxon>
    </lineage>
</organism>
<gene>
    <name evidence="1" type="ORF">KFK09_005859</name>
</gene>
<accession>A0A8T3BWW6</accession>
<dbReference type="Proteomes" id="UP000829196">
    <property type="component" value="Unassembled WGS sequence"/>
</dbReference>
<sequence>MPPYGGIGVQHGLMVMVVEVDVQHDVVLVVVSNIEGAHPLIPLLPLSISYCNIEGVTCGTNSIDSPILGGIYGSLEPEDYAAPSPMDVIVPDIPIENGGANDGLDVLVLDIVGNIVDEPLSNAPIYFGSNVASAA</sequence>